<evidence type="ECO:0000259" key="3">
    <source>
        <dbReference type="PROSITE" id="PS50925"/>
    </source>
</evidence>
<dbReference type="PROSITE" id="PS50883">
    <property type="entry name" value="EAL"/>
    <property type="match status" value="1"/>
</dbReference>
<gene>
    <name evidence="4" type="ORF">DFR45_10921</name>
</gene>
<dbReference type="InterPro" id="IPR001633">
    <property type="entry name" value="EAL_dom"/>
</dbReference>
<dbReference type="SUPFAM" id="SSF54975">
    <property type="entry name" value="Acylphosphatase/BLUF domain-like"/>
    <property type="match status" value="1"/>
</dbReference>
<accession>A0A369AFT1</accession>
<reference evidence="4 5" key="1">
    <citation type="submission" date="2018-07" db="EMBL/GenBank/DDBJ databases">
        <title>Genomic Encyclopedia of Type Strains, Phase IV (KMG-IV): sequencing the most valuable type-strain genomes for metagenomic binning, comparative biology and taxonomic classification.</title>
        <authorList>
            <person name="Goeker M."/>
        </authorList>
    </citation>
    <scope>NUCLEOTIDE SEQUENCE [LARGE SCALE GENOMIC DNA]</scope>
    <source>
        <strain evidence="4 5">DSM 100911</strain>
    </source>
</reference>
<dbReference type="GO" id="GO:0009882">
    <property type="term" value="F:blue light photoreceptor activity"/>
    <property type="evidence" value="ECO:0007669"/>
    <property type="project" value="InterPro"/>
</dbReference>
<dbReference type="AlphaFoldDB" id="A0A369AFT1"/>
<dbReference type="EMBL" id="QPJU01000009">
    <property type="protein sequence ID" value="RCX08202.1"/>
    <property type="molecule type" value="Genomic_DNA"/>
</dbReference>
<evidence type="ECO:0000313" key="4">
    <source>
        <dbReference type="EMBL" id="RCX08202.1"/>
    </source>
</evidence>
<dbReference type="Pfam" id="PF04940">
    <property type="entry name" value="BLUF"/>
    <property type="match status" value="1"/>
</dbReference>
<feature type="region of interest" description="Disordered" evidence="1">
    <location>
        <begin position="407"/>
        <end position="432"/>
    </location>
</feature>
<dbReference type="PANTHER" id="PTHR33121">
    <property type="entry name" value="CYCLIC DI-GMP PHOSPHODIESTERASE PDEF"/>
    <property type="match status" value="1"/>
</dbReference>
<proteinExistence type="predicted"/>
<dbReference type="RefSeq" id="WP_114483948.1">
    <property type="nucleotide sequence ID" value="NZ_QPJU01000009.1"/>
</dbReference>
<feature type="region of interest" description="Disordered" evidence="1">
    <location>
        <begin position="144"/>
        <end position="173"/>
    </location>
</feature>
<feature type="domain" description="EAL" evidence="2">
    <location>
        <begin position="159"/>
        <end position="413"/>
    </location>
</feature>
<dbReference type="InterPro" id="IPR007024">
    <property type="entry name" value="BLUF_domain"/>
</dbReference>
<feature type="compositionally biased region" description="Low complexity" evidence="1">
    <location>
        <begin position="154"/>
        <end position="164"/>
    </location>
</feature>
<name>A0A369AFT1_9BURK</name>
<dbReference type="GO" id="GO:0071949">
    <property type="term" value="F:FAD binding"/>
    <property type="evidence" value="ECO:0007669"/>
    <property type="project" value="InterPro"/>
</dbReference>
<dbReference type="PROSITE" id="PS50925">
    <property type="entry name" value="BLUF"/>
    <property type="match status" value="1"/>
</dbReference>
<dbReference type="InterPro" id="IPR035919">
    <property type="entry name" value="EAL_sf"/>
</dbReference>
<dbReference type="PANTHER" id="PTHR33121:SF15">
    <property type="entry name" value="BLUE LIGHT- AND TEMPERATURE-REGULATED ANTIREPRESSOR BLUF"/>
    <property type="match status" value="1"/>
</dbReference>
<sequence>MPNTLAHLIYSSAATRPLSRQELQDLHAKVERNNAARGITGMLLYANGSFFQVLEGPEATLEQLFAKIAADPRHQRVTRIIQESIPQRAFADWAMGFSQLEAFELDQIEGMGDFFSQGHTLAQLPAGRARKLLEAFAKGRWRSQLQGMPPQPAPASSLAAPAPRALDKAPQAPGNGAGEAVDFSFAFQPIVDVLARRVYAHEALVRGLHGEPASEVIARHSAPDLAAFDAACRAQAIAVAARIGLPGTLNINILPNAVLDPVVGLDSTLAAARRHAFALERIVIEATESEAIRDLAHFRRTVDAYHGAGIRFAIDDFGAGYSGLNLLSEFQPDIVKLDMLLVRGIAAHGPRQAIARAIVQVCVDLGIDLIVEGVETLDEYAWFRDQGVRLFQGYLFARPMFEGAPPFVLPEHGQAPPEQTHRPADTGGASAA</sequence>
<dbReference type="GO" id="GO:0071111">
    <property type="term" value="F:cyclic-guanylate-specific phosphodiesterase activity"/>
    <property type="evidence" value="ECO:0007669"/>
    <property type="project" value="InterPro"/>
</dbReference>
<feature type="domain" description="BLUF" evidence="3">
    <location>
        <begin position="5"/>
        <end position="96"/>
    </location>
</feature>
<evidence type="ECO:0000256" key="1">
    <source>
        <dbReference type="SAM" id="MobiDB-lite"/>
    </source>
</evidence>
<dbReference type="Pfam" id="PF00563">
    <property type="entry name" value="EAL"/>
    <property type="match status" value="1"/>
</dbReference>
<comment type="caution">
    <text evidence="4">The sequence shown here is derived from an EMBL/GenBank/DDBJ whole genome shotgun (WGS) entry which is preliminary data.</text>
</comment>
<dbReference type="Proteomes" id="UP000252174">
    <property type="component" value="Unassembled WGS sequence"/>
</dbReference>
<protein>
    <submittedName>
        <fullName evidence="4">EAL domain-containing protein (Putative c-di-GMP-specific phosphodiesterase class I)</fullName>
    </submittedName>
</protein>
<dbReference type="SMART" id="SM01034">
    <property type="entry name" value="BLUF"/>
    <property type="match status" value="1"/>
</dbReference>
<dbReference type="Gene3D" id="3.20.20.450">
    <property type="entry name" value="EAL domain"/>
    <property type="match status" value="1"/>
</dbReference>
<evidence type="ECO:0000313" key="5">
    <source>
        <dbReference type="Proteomes" id="UP000252174"/>
    </source>
</evidence>
<organism evidence="4 5">
    <name type="scientific">Extensimonas vulgaris</name>
    <dbReference type="NCBI Taxonomy" id="1031594"/>
    <lineage>
        <taxon>Bacteria</taxon>
        <taxon>Pseudomonadati</taxon>
        <taxon>Pseudomonadota</taxon>
        <taxon>Betaproteobacteria</taxon>
        <taxon>Burkholderiales</taxon>
        <taxon>Comamonadaceae</taxon>
        <taxon>Extensimonas</taxon>
    </lineage>
</organism>
<dbReference type="SUPFAM" id="SSF141868">
    <property type="entry name" value="EAL domain-like"/>
    <property type="match status" value="1"/>
</dbReference>
<keyword evidence="5" id="KW-1185">Reference proteome</keyword>
<dbReference type="InterPro" id="IPR036046">
    <property type="entry name" value="Acylphosphatase-like_dom_sf"/>
</dbReference>
<evidence type="ECO:0000259" key="2">
    <source>
        <dbReference type="PROSITE" id="PS50883"/>
    </source>
</evidence>
<dbReference type="CDD" id="cd01948">
    <property type="entry name" value="EAL"/>
    <property type="match status" value="1"/>
</dbReference>
<dbReference type="Gene3D" id="3.30.70.100">
    <property type="match status" value="1"/>
</dbReference>
<dbReference type="OrthoDB" id="9813903at2"/>
<dbReference type="SMART" id="SM00052">
    <property type="entry name" value="EAL"/>
    <property type="match status" value="1"/>
</dbReference>
<dbReference type="InterPro" id="IPR050706">
    <property type="entry name" value="Cyclic-di-GMP_PDE-like"/>
</dbReference>